<dbReference type="STRING" id="926569.ANT_05970"/>
<accession>E8N1M6</accession>
<dbReference type="GO" id="GO:0015385">
    <property type="term" value="F:sodium:proton antiporter activity"/>
    <property type="evidence" value="ECO:0007669"/>
    <property type="project" value="TreeGrafter"/>
</dbReference>
<evidence type="ECO:0000256" key="1">
    <source>
        <dbReference type="ARBA" id="ARBA00008404"/>
    </source>
</evidence>
<name>E8N1M6_ANATU</name>
<proteinExistence type="inferred from homology"/>
<evidence type="ECO:0000313" key="4">
    <source>
        <dbReference type="EMBL" id="BAJ62631.1"/>
    </source>
</evidence>
<dbReference type="HOGENOM" id="CLU_121334_0_0_0"/>
<evidence type="ECO:0000313" key="5">
    <source>
        <dbReference type="Proteomes" id="UP000008922"/>
    </source>
</evidence>
<dbReference type="Pfam" id="PF03334">
    <property type="entry name" value="PhaG_MnhG_YufB"/>
    <property type="match status" value="1"/>
</dbReference>
<comment type="similarity">
    <text evidence="1">Belongs to the CPA3 antiporters (TC 2.A.63) subunit G family.</text>
</comment>
<organism evidence="4 5">
    <name type="scientific">Anaerolinea thermophila (strain DSM 14523 / JCM 11388 / NBRC 100420 / UNI-1)</name>
    <dbReference type="NCBI Taxonomy" id="926569"/>
    <lineage>
        <taxon>Bacteria</taxon>
        <taxon>Bacillati</taxon>
        <taxon>Chloroflexota</taxon>
        <taxon>Anaerolineae</taxon>
        <taxon>Anaerolineales</taxon>
        <taxon>Anaerolineaceae</taxon>
        <taxon>Anaerolinea</taxon>
    </lineage>
</organism>
<dbReference type="Proteomes" id="UP000008922">
    <property type="component" value="Chromosome"/>
</dbReference>
<feature type="transmembrane region" description="Helical" evidence="3">
    <location>
        <begin position="62"/>
        <end position="83"/>
    </location>
</feature>
<gene>
    <name evidence="4" type="primary">mrpG</name>
    <name evidence="4" type="ordered locus">ANT_05970</name>
</gene>
<dbReference type="InterPro" id="IPR005133">
    <property type="entry name" value="PhaG_MnhG_YufB"/>
</dbReference>
<dbReference type="KEGG" id="atm:ANT_05970"/>
<feature type="region of interest" description="Disordered" evidence="2">
    <location>
        <begin position="116"/>
        <end position="138"/>
    </location>
</feature>
<reference evidence="4 5" key="1">
    <citation type="submission" date="2010-12" db="EMBL/GenBank/DDBJ databases">
        <title>Whole genome sequence of Anaerolinea thermophila UNI-1.</title>
        <authorList>
            <person name="Narita-Yamada S."/>
            <person name="Kishi E."/>
            <person name="Watanabe Y."/>
            <person name="Takasaki K."/>
            <person name="Ankai A."/>
            <person name="Oguchi A."/>
            <person name="Fukui S."/>
            <person name="Takahashi M."/>
            <person name="Yashiro I."/>
            <person name="Hosoyama A."/>
            <person name="Sekiguchi Y."/>
            <person name="Hanada S."/>
            <person name="Fujita N."/>
        </authorList>
    </citation>
    <scope>NUCLEOTIDE SEQUENCE [LARGE SCALE GENOMIC DNA]</scope>
    <source>
        <strain evidence="5">DSM 14523 / JCM 11388 / NBRC 100420 / UNI-1</strain>
    </source>
</reference>
<dbReference type="InParanoid" id="E8N1M6"/>
<dbReference type="EMBL" id="AP012029">
    <property type="protein sequence ID" value="BAJ62631.1"/>
    <property type="molecule type" value="Genomic_DNA"/>
</dbReference>
<dbReference type="eggNOG" id="COG1320">
    <property type="taxonomic scope" value="Bacteria"/>
</dbReference>
<dbReference type="AlphaFoldDB" id="E8N1M6"/>
<dbReference type="PANTHER" id="PTHR34703">
    <property type="entry name" value="ANTIPORTER SUBUNIT MNHG2-RELATED"/>
    <property type="match status" value="1"/>
</dbReference>
<dbReference type="NCBIfam" id="TIGR01300">
    <property type="entry name" value="CPA3_mnhG_phaG"/>
    <property type="match status" value="1"/>
</dbReference>
<protein>
    <submittedName>
        <fullName evidence="4">Na(+)/H(+) antiporter subunit G</fullName>
    </submittedName>
</protein>
<feature type="compositionally biased region" description="Acidic residues" evidence="2">
    <location>
        <begin position="129"/>
        <end position="138"/>
    </location>
</feature>
<keyword evidence="3" id="KW-1133">Transmembrane helix</keyword>
<dbReference type="PANTHER" id="PTHR34703:SF1">
    <property type="entry name" value="ANTIPORTER SUBUNIT MNHG2-RELATED"/>
    <property type="match status" value="1"/>
</dbReference>
<feature type="transmembrane region" description="Helical" evidence="3">
    <location>
        <begin position="6"/>
        <end position="24"/>
    </location>
</feature>
<evidence type="ECO:0000256" key="2">
    <source>
        <dbReference type="SAM" id="MobiDB-lite"/>
    </source>
</evidence>
<sequence>MNIVIVGLAFLGAFFIFLASIGILRMPDLFLRMSATAKAGTLGVGTLLFATILHFQDFVITSRALATIIFLILTAPVAAHMIARAAYFDGTPLWEGTVRDDLKNHYQLTTHALDSQVHPAEDTPSIETAEGDDFTEEG</sequence>
<keyword evidence="3" id="KW-0812">Transmembrane</keyword>
<dbReference type="OrthoDB" id="9806575at2"/>
<dbReference type="FunCoup" id="E8N1M6">
    <property type="interactions" value="18"/>
</dbReference>
<keyword evidence="3" id="KW-0472">Membrane</keyword>
<dbReference type="RefSeq" id="WP_013559026.1">
    <property type="nucleotide sequence ID" value="NC_014960.1"/>
</dbReference>
<feature type="transmembrane region" description="Helical" evidence="3">
    <location>
        <begin position="36"/>
        <end position="56"/>
    </location>
</feature>
<evidence type="ECO:0000256" key="3">
    <source>
        <dbReference type="SAM" id="Phobius"/>
    </source>
</evidence>
<keyword evidence="5" id="KW-1185">Reference proteome</keyword>
<dbReference type="NCBIfam" id="NF009314">
    <property type="entry name" value="PRK12674.1-2"/>
    <property type="match status" value="1"/>
</dbReference>